<protein>
    <recommendedName>
        <fullName evidence="6">Kinesin-like protein</fullName>
    </recommendedName>
</protein>
<feature type="binding site" evidence="5">
    <location>
        <begin position="85"/>
        <end position="92"/>
    </location>
    <ligand>
        <name>ATP</name>
        <dbReference type="ChEBI" id="CHEBI:30616"/>
    </ligand>
</feature>
<dbReference type="GO" id="GO:0008017">
    <property type="term" value="F:microtubule binding"/>
    <property type="evidence" value="ECO:0007669"/>
    <property type="project" value="InterPro"/>
</dbReference>
<keyword evidence="4" id="KW-0206">Cytoskeleton</keyword>
<dbReference type="InterPro" id="IPR027640">
    <property type="entry name" value="Kinesin-like_fam"/>
</dbReference>
<dbReference type="Proteomes" id="UP001195483">
    <property type="component" value="Unassembled WGS sequence"/>
</dbReference>
<feature type="coiled-coil region" evidence="7">
    <location>
        <begin position="386"/>
        <end position="413"/>
    </location>
</feature>
<dbReference type="SMART" id="SM00129">
    <property type="entry name" value="KISc"/>
    <property type="match status" value="1"/>
</dbReference>
<dbReference type="GO" id="GO:0051231">
    <property type="term" value="P:spindle elongation"/>
    <property type="evidence" value="ECO:0007669"/>
    <property type="project" value="TreeGrafter"/>
</dbReference>
<evidence type="ECO:0000313" key="11">
    <source>
        <dbReference type="Proteomes" id="UP001195483"/>
    </source>
</evidence>
<evidence type="ECO:0000259" key="9">
    <source>
        <dbReference type="PROSITE" id="PS50067"/>
    </source>
</evidence>
<dbReference type="PANTHER" id="PTHR47969:SF9">
    <property type="entry name" value="KINESIN-LIKE PROTEIN"/>
    <property type="match status" value="1"/>
</dbReference>
<evidence type="ECO:0000256" key="6">
    <source>
        <dbReference type="RuleBase" id="RU000394"/>
    </source>
</evidence>
<feature type="compositionally biased region" description="Basic and acidic residues" evidence="8">
    <location>
        <begin position="355"/>
        <end position="364"/>
    </location>
</feature>
<evidence type="ECO:0000256" key="3">
    <source>
        <dbReference type="ARBA" id="ARBA00022840"/>
    </source>
</evidence>
<sequence length="506" mass="57533">MDKKSKVKVVIRVRPPHGEQEKVCVSVENNSVEIFNHRNVNENIKYDFTAVYDQNCSQLKIYSDCVRPLLDCSLQGQNISIFAYGPTGAGKTHTMLGPASDPGIIPRVINSLFQRIEEEKKQLGFEKWKYKVSFSYLEIYNEKVQDLLQPKNTDLPIREDAEKNILVPNLGEKIIENFDDFKVHFGPASNNRTIAATKMNLRSSRSHSILLLKVVKSTEEPQYHELHGKIYLIDLAGSEDNRRTGNKGIRLKESGAINRSLFALGEVVDAINAGLPRIPYRNSKLTRLLQDSIGGTCHSVMVVNIAPEERYYYDTYCTLNFATKSKKIVNNTTTKDIVRVHPIQKSSQYPSQEEDQTKKRRLDDTQASTTTPPIVADPAYLFSPLMKRQIRLEESVNRRLEELEHNILQQMRQMTGGSSVDIDSTIVKDIEKQLQTGREQLIGVAQSQTETEKPIFTKRSLLKGNKENTENSSCSPLFAPHPRLLKRNFRSMASASDIKENEIYTQ</sequence>
<evidence type="ECO:0000256" key="8">
    <source>
        <dbReference type="SAM" id="MobiDB-lite"/>
    </source>
</evidence>
<comment type="caution">
    <text evidence="10">The sequence shown here is derived from an EMBL/GenBank/DDBJ whole genome shotgun (WGS) entry which is preliminary data.</text>
</comment>
<dbReference type="PRINTS" id="PR00380">
    <property type="entry name" value="KINESINHEAVY"/>
</dbReference>
<keyword evidence="2 5" id="KW-0547">Nucleotide-binding</keyword>
<dbReference type="Gene3D" id="3.40.850.10">
    <property type="entry name" value="Kinesin motor domain"/>
    <property type="match status" value="1"/>
</dbReference>
<evidence type="ECO:0000256" key="1">
    <source>
        <dbReference type="ARBA" id="ARBA00004245"/>
    </source>
</evidence>
<evidence type="ECO:0000256" key="4">
    <source>
        <dbReference type="ARBA" id="ARBA00023212"/>
    </source>
</evidence>
<evidence type="ECO:0000313" key="10">
    <source>
        <dbReference type="EMBL" id="KAK3596546.1"/>
    </source>
</evidence>
<evidence type="ECO:0000256" key="2">
    <source>
        <dbReference type="ARBA" id="ARBA00022741"/>
    </source>
</evidence>
<name>A0AAE0SRL2_9BIVA</name>
<evidence type="ECO:0000256" key="7">
    <source>
        <dbReference type="SAM" id="Coils"/>
    </source>
</evidence>
<reference evidence="10" key="2">
    <citation type="journal article" date="2021" name="Genome Biol. Evol.">
        <title>Developing a high-quality reference genome for a parasitic bivalve with doubly uniparental inheritance (Bivalvia: Unionida).</title>
        <authorList>
            <person name="Smith C.H."/>
        </authorList>
    </citation>
    <scope>NUCLEOTIDE SEQUENCE</scope>
    <source>
        <strain evidence="10">CHS0354</strain>
        <tissue evidence="10">Mantle</tissue>
    </source>
</reference>
<keyword evidence="4" id="KW-0963">Cytoplasm</keyword>
<gene>
    <name evidence="10" type="ORF">CHS0354_013230</name>
</gene>
<keyword evidence="3 5" id="KW-0067">ATP-binding</keyword>
<reference evidence="10" key="1">
    <citation type="journal article" date="2021" name="Genome Biol. Evol.">
        <title>A High-Quality Reference Genome for a Parasitic Bivalve with Doubly Uniparental Inheritance (Bivalvia: Unionida).</title>
        <authorList>
            <person name="Smith C.H."/>
        </authorList>
    </citation>
    <scope>NUCLEOTIDE SEQUENCE</scope>
    <source>
        <strain evidence="10">CHS0354</strain>
    </source>
</reference>
<keyword evidence="6" id="KW-0493">Microtubule</keyword>
<dbReference type="PANTHER" id="PTHR47969">
    <property type="entry name" value="CHROMOSOME-ASSOCIATED KINESIN KIF4A-RELATED"/>
    <property type="match status" value="1"/>
</dbReference>
<evidence type="ECO:0000256" key="5">
    <source>
        <dbReference type="PROSITE-ProRule" id="PRU00283"/>
    </source>
</evidence>
<dbReference type="InterPro" id="IPR019821">
    <property type="entry name" value="Kinesin_motor_CS"/>
</dbReference>
<dbReference type="GO" id="GO:0005874">
    <property type="term" value="C:microtubule"/>
    <property type="evidence" value="ECO:0007669"/>
    <property type="project" value="UniProtKB-KW"/>
</dbReference>
<feature type="domain" description="Kinesin motor" evidence="9">
    <location>
        <begin position="6"/>
        <end position="328"/>
    </location>
</feature>
<dbReference type="InterPro" id="IPR027417">
    <property type="entry name" value="P-loop_NTPase"/>
</dbReference>
<dbReference type="GO" id="GO:0003777">
    <property type="term" value="F:microtubule motor activity"/>
    <property type="evidence" value="ECO:0007669"/>
    <property type="project" value="InterPro"/>
</dbReference>
<dbReference type="EMBL" id="JAEAOA010000802">
    <property type="protein sequence ID" value="KAK3596546.1"/>
    <property type="molecule type" value="Genomic_DNA"/>
</dbReference>
<comment type="subcellular location">
    <subcellularLocation>
        <location evidence="1">Cytoplasm</location>
        <location evidence="1">Cytoskeleton</location>
    </subcellularLocation>
</comment>
<dbReference type="Pfam" id="PF00225">
    <property type="entry name" value="Kinesin"/>
    <property type="match status" value="1"/>
</dbReference>
<accession>A0AAE0SRL2</accession>
<dbReference type="AlphaFoldDB" id="A0AAE0SRL2"/>
<dbReference type="InterPro" id="IPR001752">
    <property type="entry name" value="Kinesin_motor_dom"/>
</dbReference>
<keyword evidence="11" id="KW-1185">Reference proteome</keyword>
<organism evidence="10 11">
    <name type="scientific">Potamilus streckersoni</name>
    <dbReference type="NCBI Taxonomy" id="2493646"/>
    <lineage>
        <taxon>Eukaryota</taxon>
        <taxon>Metazoa</taxon>
        <taxon>Spiralia</taxon>
        <taxon>Lophotrochozoa</taxon>
        <taxon>Mollusca</taxon>
        <taxon>Bivalvia</taxon>
        <taxon>Autobranchia</taxon>
        <taxon>Heteroconchia</taxon>
        <taxon>Palaeoheterodonta</taxon>
        <taxon>Unionida</taxon>
        <taxon>Unionoidea</taxon>
        <taxon>Unionidae</taxon>
        <taxon>Ambleminae</taxon>
        <taxon>Lampsilini</taxon>
        <taxon>Potamilus</taxon>
    </lineage>
</organism>
<dbReference type="SUPFAM" id="SSF52540">
    <property type="entry name" value="P-loop containing nucleoside triphosphate hydrolases"/>
    <property type="match status" value="1"/>
</dbReference>
<dbReference type="InterPro" id="IPR036961">
    <property type="entry name" value="Kinesin_motor_dom_sf"/>
</dbReference>
<dbReference type="GO" id="GO:0007052">
    <property type="term" value="P:mitotic spindle organization"/>
    <property type="evidence" value="ECO:0007669"/>
    <property type="project" value="TreeGrafter"/>
</dbReference>
<dbReference type="GO" id="GO:0005875">
    <property type="term" value="C:microtubule associated complex"/>
    <property type="evidence" value="ECO:0007669"/>
    <property type="project" value="TreeGrafter"/>
</dbReference>
<proteinExistence type="inferred from homology"/>
<reference evidence="10" key="3">
    <citation type="submission" date="2023-05" db="EMBL/GenBank/DDBJ databases">
        <authorList>
            <person name="Smith C.H."/>
        </authorList>
    </citation>
    <scope>NUCLEOTIDE SEQUENCE</scope>
    <source>
        <strain evidence="10">CHS0354</strain>
        <tissue evidence="10">Mantle</tissue>
    </source>
</reference>
<keyword evidence="7" id="KW-0175">Coiled coil</keyword>
<comment type="similarity">
    <text evidence="5 6">Belongs to the TRAFAC class myosin-kinesin ATPase superfamily. Kinesin family.</text>
</comment>
<feature type="region of interest" description="Disordered" evidence="8">
    <location>
        <begin position="340"/>
        <end position="373"/>
    </location>
</feature>
<dbReference type="GO" id="GO:0005524">
    <property type="term" value="F:ATP binding"/>
    <property type="evidence" value="ECO:0007669"/>
    <property type="project" value="UniProtKB-UniRule"/>
</dbReference>
<dbReference type="GO" id="GO:0007018">
    <property type="term" value="P:microtubule-based movement"/>
    <property type="evidence" value="ECO:0007669"/>
    <property type="project" value="InterPro"/>
</dbReference>
<keyword evidence="5 6" id="KW-0505">Motor protein</keyword>
<dbReference type="PROSITE" id="PS00411">
    <property type="entry name" value="KINESIN_MOTOR_1"/>
    <property type="match status" value="1"/>
</dbReference>
<dbReference type="PROSITE" id="PS50067">
    <property type="entry name" value="KINESIN_MOTOR_2"/>
    <property type="match status" value="1"/>
</dbReference>